<name>A0A0B2PHH8_GLYSO</name>
<evidence type="ECO:0000259" key="2">
    <source>
        <dbReference type="Pfam" id="PF24818"/>
    </source>
</evidence>
<dbReference type="Pfam" id="PF24818">
    <property type="entry name" value="PH_TRF2_HOY1"/>
    <property type="match status" value="1"/>
</dbReference>
<dbReference type="PANTHER" id="PTHR33494">
    <property type="entry name" value="OS02G0793800 PROTEIN"/>
    <property type="match status" value="1"/>
</dbReference>
<sequence>MDKKRPRSDELANNETNPRRSHSYRQFQSLNNGTAATADYAQNASLTRRLFISRLKENTPLGLRLHETTIKSIRDTMNASYERTRNSAPLMANNLPADFFPATSLKIGEYKANGRIKYKIEVPWQNIMGMQAIVEENKSEILQIELAKAPPFFRHIDPNPRSHPQWEPSKDFTGGHALKYRRHYLGFALGDLSKNYQKLIQSDNRLLELSRQIPSSRLSSPFF</sequence>
<feature type="compositionally biased region" description="Basic and acidic residues" evidence="1">
    <location>
        <begin position="1"/>
        <end position="10"/>
    </location>
</feature>
<protein>
    <recommendedName>
        <fullName evidence="2">TRF2/HOY1 PH-like domain-containing protein</fullName>
    </recommendedName>
</protein>
<organism evidence="3">
    <name type="scientific">Glycine soja</name>
    <name type="common">Wild soybean</name>
    <dbReference type="NCBI Taxonomy" id="3848"/>
    <lineage>
        <taxon>Eukaryota</taxon>
        <taxon>Viridiplantae</taxon>
        <taxon>Streptophyta</taxon>
        <taxon>Embryophyta</taxon>
        <taxon>Tracheophyta</taxon>
        <taxon>Spermatophyta</taxon>
        <taxon>Magnoliopsida</taxon>
        <taxon>eudicotyledons</taxon>
        <taxon>Gunneridae</taxon>
        <taxon>Pentapetalae</taxon>
        <taxon>rosids</taxon>
        <taxon>fabids</taxon>
        <taxon>Fabales</taxon>
        <taxon>Fabaceae</taxon>
        <taxon>Papilionoideae</taxon>
        <taxon>50 kb inversion clade</taxon>
        <taxon>NPAAA clade</taxon>
        <taxon>indigoferoid/millettioid clade</taxon>
        <taxon>Phaseoleae</taxon>
        <taxon>Glycine</taxon>
        <taxon>Glycine subgen. Soja</taxon>
    </lineage>
</organism>
<evidence type="ECO:0000256" key="1">
    <source>
        <dbReference type="SAM" id="MobiDB-lite"/>
    </source>
</evidence>
<gene>
    <name evidence="3" type="ORF">glysoja_032191</name>
</gene>
<evidence type="ECO:0000313" key="3">
    <source>
        <dbReference type="EMBL" id="KHN08776.1"/>
    </source>
</evidence>
<reference evidence="3" key="1">
    <citation type="submission" date="2014-07" db="EMBL/GenBank/DDBJ databases">
        <title>Identification of a novel salt tolerance gene in wild soybean by whole-genome sequencing.</title>
        <authorList>
            <person name="Lam H.-M."/>
            <person name="Qi X."/>
            <person name="Li M.-W."/>
            <person name="Liu X."/>
            <person name="Xie M."/>
            <person name="Ni M."/>
            <person name="Xu X."/>
        </authorList>
    </citation>
    <scope>NUCLEOTIDE SEQUENCE [LARGE SCALE GENOMIC DNA]</scope>
    <source>
        <tissue evidence="3">Root</tissue>
    </source>
</reference>
<feature type="domain" description="TRF2/HOY1 PH-like" evidence="2">
    <location>
        <begin position="113"/>
        <end position="192"/>
    </location>
</feature>
<dbReference type="PANTHER" id="PTHR33494:SF5">
    <property type="entry name" value="F10A16.6 PROTEIN"/>
    <property type="match status" value="1"/>
</dbReference>
<feature type="region of interest" description="Disordered" evidence="1">
    <location>
        <begin position="1"/>
        <end position="23"/>
    </location>
</feature>
<proteinExistence type="predicted"/>
<dbReference type="AlphaFoldDB" id="A0A0B2PHH8"/>
<dbReference type="InterPro" id="IPR057939">
    <property type="entry name" value="TRF2_HOY1_PH"/>
</dbReference>
<dbReference type="EMBL" id="KN665718">
    <property type="protein sequence ID" value="KHN08776.1"/>
    <property type="molecule type" value="Genomic_DNA"/>
</dbReference>
<dbReference type="Proteomes" id="UP000053555">
    <property type="component" value="Unassembled WGS sequence"/>
</dbReference>
<accession>A0A0B2PHH8</accession>